<keyword evidence="5" id="KW-0406">Ion transport</keyword>
<evidence type="ECO:0000256" key="2">
    <source>
        <dbReference type="ARBA" id="ARBA00022448"/>
    </source>
</evidence>
<keyword evidence="7 9" id="KW-0472">Membrane</keyword>
<dbReference type="RefSeq" id="WP_248433892.1">
    <property type="nucleotide sequence ID" value="NZ_CP096205.1"/>
</dbReference>
<evidence type="ECO:0000256" key="11">
    <source>
        <dbReference type="SAM" id="SignalP"/>
    </source>
</evidence>
<evidence type="ECO:0000313" key="13">
    <source>
        <dbReference type="EMBL" id="UPQ78910.1"/>
    </source>
</evidence>
<dbReference type="SUPFAM" id="SSF103647">
    <property type="entry name" value="TSP type-3 repeat"/>
    <property type="match status" value="1"/>
</dbReference>
<dbReference type="EMBL" id="CP096205">
    <property type="protein sequence ID" value="UPQ78910.1"/>
    <property type="molecule type" value="Genomic_DNA"/>
</dbReference>
<keyword evidence="4" id="KW-0812">Transmembrane</keyword>
<dbReference type="PROSITE" id="PS51123">
    <property type="entry name" value="OMPA_2"/>
    <property type="match status" value="1"/>
</dbReference>
<keyword evidence="10" id="KW-0175">Coiled coil</keyword>
<dbReference type="Gene3D" id="3.30.1330.60">
    <property type="entry name" value="OmpA-like domain"/>
    <property type="match status" value="1"/>
</dbReference>
<feature type="signal peptide" evidence="11">
    <location>
        <begin position="1"/>
        <end position="20"/>
    </location>
</feature>
<gene>
    <name evidence="13" type="ORF">M0M57_14980</name>
</gene>
<dbReference type="Gene3D" id="2.40.160.20">
    <property type="match status" value="1"/>
</dbReference>
<dbReference type="Pfam" id="PF00691">
    <property type="entry name" value="OmpA"/>
    <property type="match status" value="1"/>
</dbReference>
<dbReference type="Proteomes" id="UP000830583">
    <property type="component" value="Chromosome"/>
</dbReference>
<evidence type="ECO:0000256" key="8">
    <source>
        <dbReference type="ARBA" id="ARBA00023237"/>
    </source>
</evidence>
<sequence>MKKNLLIISLSIFAYATSFAQDSTEVSKVDEYNKWSIELNAGQSKGIKPYSTGYFASNPDKVLGSFTINHYELGVRYMFSPTFGLKLDGAYDNLKNLSDESLDFEMQQIRIGLQGVINAARLFDIQESLGRFGMLFHGGVQVAQMSPQMGINEGRNEWNGGIMVGFTPEVRITKNLALTADFTLISNVRQHFNWDGSYSDSNNNLAGSMYTTSLGLSYSFGSHKVHGDWATITSKQQEEIDALEKRVGQIENDMSDSDQDGVPDYLDAEPNSIAGVAVDTKGRMVDINQNGVPDELERYLNNTYVTNESYNADGKTSEMMKKFINDGYVATYFDFNKRQPTNVSTEGIDFIRTYLLNNPTATVDIIGFADEIGNTPYNNKLANDRATNVKNILVKAGIAPERLNVISQGEDTSVDKDSAGARKLVRRVTFKVK</sequence>
<keyword evidence="14" id="KW-1185">Reference proteome</keyword>
<dbReference type="InterPro" id="IPR006664">
    <property type="entry name" value="OMP_bac"/>
</dbReference>
<keyword evidence="3" id="KW-1134">Transmembrane beta strand</keyword>
<dbReference type="PANTHER" id="PTHR30329">
    <property type="entry name" value="STATOR ELEMENT OF FLAGELLAR MOTOR COMPLEX"/>
    <property type="match status" value="1"/>
</dbReference>
<evidence type="ECO:0000313" key="14">
    <source>
        <dbReference type="Proteomes" id="UP000830583"/>
    </source>
</evidence>
<dbReference type="SUPFAM" id="SSF103088">
    <property type="entry name" value="OmpA-like"/>
    <property type="match status" value="1"/>
</dbReference>
<feature type="domain" description="OmpA-like" evidence="12">
    <location>
        <begin position="320"/>
        <end position="433"/>
    </location>
</feature>
<evidence type="ECO:0000256" key="5">
    <source>
        <dbReference type="ARBA" id="ARBA00023065"/>
    </source>
</evidence>
<comment type="subcellular location">
    <subcellularLocation>
        <location evidence="1">Cell outer membrane</location>
        <topology evidence="1">Multi-pass membrane protein</topology>
    </subcellularLocation>
</comment>
<evidence type="ECO:0000256" key="1">
    <source>
        <dbReference type="ARBA" id="ARBA00004571"/>
    </source>
</evidence>
<evidence type="ECO:0000256" key="4">
    <source>
        <dbReference type="ARBA" id="ARBA00022692"/>
    </source>
</evidence>
<dbReference type="PANTHER" id="PTHR30329:SF21">
    <property type="entry name" value="LIPOPROTEIN YIAD-RELATED"/>
    <property type="match status" value="1"/>
</dbReference>
<dbReference type="InterPro" id="IPR050330">
    <property type="entry name" value="Bact_OuterMem_StrucFunc"/>
</dbReference>
<feature type="chain" id="PRO_5047272457" evidence="11">
    <location>
        <begin position="21"/>
        <end position="433"/>
    </location>
</feature>
<dbReference type="SUPFAM" id="SSF56925">
    <property type="entry name" value="OMPA-like"/>
    <property type="match status" value="1"/>
</dbReference>
<evidence type="ECO:0000256" key="9">
    <source>
        <dbReference type="PROSITE-ProRule" id="PRU00473"/>
    </source>
</evidence>
<reference evidence="13" key="1">
    <citation type="submission" date="2022-04" db="EMBL/GenBank/DDBJ databases">
        <title>Consumption of N2O by Flavobacterium azooxidireducens sp. nov. isolated from Decomposing Leaf Litter of Phragmites australis (Cav.).</title>
        <authorList>
            <person name="Behrendt U."/>
            <person name="Spanner T."/>
            <person name="Augustin J."/>
            <person name="Horn M.A."/>
            <person name="Kolb S."/>
            <person name="Ulrich A."/>
        </authorList>
    </citation>
    <scope>NUCLEOTIDE SEQUENCE</scope>
    <source>
        <strain evidence="13">IGB 4-14</strain>
    </source>
</reference>
<dbReference type="CDD" id="cd07185">
    <property type="entry name" value="OmpA_C-like"/>
    <property type="match status" value="1"/>
</dbReference>
<evidence type="ECO:0000256" key="3">
    <source>
        <dbReference type="ARBA" id="ARBA00022452"/>
    </source>
</evidence>
<evidence type="ECO:0000256" key="6">
    <source>
        <dbReference type="ARBA" id="ARBA00023114"/>
    </source>
</evidence>
<feature type="coiled-coil region" evidence="10">
    <location>
        <begin position="233"/>
        <end position="260"/>
    </location>
</feature>
<evidence type="ECO:0000256" key="7">
    <source>
        <dbReference type="ARBA" id="ARBA00023136"/>
    </source>
</evidence>
<evidence type="ECO:0000259" key="12">
    <source>
        <dbReference type="PROSITE" id="PS51123"/>
    </source>
</evidence>
<protein>
    <submittedName>
        <fullName evidence="13">OmpA family protein</fullName>
    </submittedName>
</protein>
<accession>A0ABY4KHM0</accession>
<dbReference type="InterPro" id="IPR036737">
    <property type="entry name" value="OmpA-like_sf"/>
</dbReference>
<keyword evidence="6" id="KW-0626">Porin</keyword>
<dbReference type="InterPro" id="IPR011250">
    <property type="entry name" value="OMP/PagP_B-barrel"/>
</dbReference>
<name>A0ABY4KHM0_9FLAO</name>
<dbReference type="InterPro" id="IPR006665">
    <property type="entry name" value="OmpA-like"/>
</dbReference>
<dbReference type="PRINTS" id="PR01021">
    <property type="entry name" value="OMPADOMAIN"/>
</dbReference>
<dbReference type="InterPro" id="IPR028974">
    <property type="entry name" value="TSP_type-3_rpt"/>
</dbReference>
<keyword evidence="11" id="KW-0732">Signal</keyword>
<keyword evidence="2" id="KW-0813">Transport</keyword>
<proteinExistence type="predicted"/>
<organism evidence="13 14">
    <name type="scientific">Flavobacterium azooxidireducens</name>
    <dbReference type="NCBI Taxonomy" id="1871076"/>
    <lineage>
        <taxon>Bacteria</taxon>
        <taxon>Pseudomonadati</taxon>
        <taxon>Bacteroidota</taxon>
        <taxon>Flavobacteriia</taxon>
        <taxon>Flavobacteriales</taxon>
        <taxon>Flavobacteriaceae</taxon>
        <taxon>Flavobacterium</taxon>
    </lineage>
</organism>
<keyword evidence="8" id="KW-0998">Cell outer membrane</keyword>
<evidence type="ECO:0000256" key="10">
    <source>
        <dbReference type="SAM" id="Coils"/>
    </source>
</evidence>